<evidence type="ECO:0000256" key="8">
    <source>
        <dbReference type="ARBA" id="ARBA00022927"/>
    </source>
</evidence>
<evidence type="ECO:0000256" key="12">
    <source>
        <dbReference type="ARBA" id="ARBA00025337"/>
    </source>
</evidence>
<dbReference type="Proteomes" id="UP000005439">
    <property type="component" value="Chromosome"/>
</dbReference>
<evidence type="ECO:0000256" key="4">
    <source>
        <dbReference type="ARBA" id="ARBA00022448"/>
    </source>
</evidence>
<dbReference type="SMART" id="SM00382">
    <property type="entry name" value="AAA"/>
    <property type="match status" value="1"/>
</dbReference>
<keyword evidence="7" id="KW-1005">Bacterial flagellum biogenesis</keyword>
<reference evidence="18" key="1">
    <citation type="submission" date="2011-12" db="EMBL/GenBank/DDBJ databases">
        <title>The complete genome of chromosome of Sulfobacillus acidophilus DSM 10332.</title>
        <authorList>
            <person name="Lucas S."/>
            <person name="Han J."/>
            <person name="Lapidus A."/>
            <person name="Bruce D."/>
            <person name="Goodwin L."/>
            <person name="Pitluck S."/>
            <person name="Peters L."/>
            <person name="Kyrpides N."/>
            <person name="Mavromatis K."/>
            <person name="Ivanova N."/>
            <person name="Mikhailova N."/>
            <person name="Chertkov O."/>
            <person name="Saunders E."/>
            <person name="Detter J.C."/>
            <person name="Tapia R."/>
            <person name="Han C."/>
            <person name="Land M."/>
            <person name="Hauser L."/>
            <person name="Markowitz V."/>
            <person name="Cheng J.-F."/>
            <person name="Hugenholtz P."/>
            <person name="Woyke T."/>
            <person name="Wu D."/>
            <person name="Pukall R."/>
            <person name="Gehrich-Schroeter G."/>
            <person name="Schneider S."/>
            <person name="Klenk H.-P."/>
            <person name="Eisen J.A."/>
        </authorList>
    </citation>
    <scope>NUCLEOTIDE SEQUENCE [LARGE SCALE GENOMIC DNA]</scope>
    <source>
        <strain evidence="18">ATCC 700253 / DSM 10332 / NAL</strain>
    </source>
</reference>
<dbReference type="GO" id="GO:0005525">
    <property type="term" value="F:GTP binding"/>
    <property type="evidence" value="ECO:0007669"/>
    <property type="project" value="UniProtKB-KW"/>
</dbReference>
<evidence type="ECO:0000256" key="1">
    <source>
        <dbReference type="ARBA" id="ARBA00004413"/>
    </source>
</evidence>
<evidence type="ECO:0000256" key="5">
    <source>
        <dbReference type="ARBA" id="ARBA00022475"/>
    </source>
</evidence>
<dbReference type="HOGENOM" id="CLU_009301_11_4_9"/>
<gene>
    <name evidence="17" type="ordered locus">Sulac_3134</name>
</gene>
<dbReference type="Pfam" id="PF00448">
    <property type="entry name" value="SRP54"/>
    <property type="match status" value="1"/>
</dbReference>
<proteinExistence type="inferred from homology"/>
<dbReference type="GO" id="GO:0015031">
    <property type="term" value="P:protein transport"/>
    <property type="evidence" value="ECO:0007669"/>
    <property type="project" value="UniProtKB-KW"/>
</dbReference>
<evidence type="ECO:0000256" key="7">
    <source>
        <dbReference type="ARBA" id="ARBA00022795"/>
    </source>
</evidence>
<keyword evidence="4" id="KW-0813">Transport</keyword>
<dbReference type="GO" id="GO:0005886">
    <property type="term" value="C:plasma membrane"/>
    <property type="evidence" value="ECO:0007669"/>
    <property type="project" value="UniProtKB-SubCell"/>
</dbReference>
<accession>G8U1H5</accession>
<comment type="similarity">
    <text evidence="2">Belongs to the GTP-binding SRP family.</text>
</comment>
<feature type="region of interest" description="Disordered" evidence="14">
    <location>
        <begin position="61"/>
        <end position="85"/>
    </location>
</feature>
<dbReference type="EMBL" id="CP003179">
    <property type="protein sequence ID" value="AEW06580.1"/>
    <property type="molecule type" value="Genomic_DNA"/>
</dbReference>
<keyword evidence="17" id="KW-0966">Cell projection</keyword>
<dbReference type="InterPro" id="IPR000897">
    <property type="entry name" value="SRP54_GTPase_dom"/>
</dbReference>
<dbReference type="PANTHER" id="PTHR43134">
    <property type="entry name" value="SIGNAL RECOGNITION PARTICLE RECEPTOR SUBUNIT ALPHA"/>
    <property type="match status" value="1"/>
</dbReference>
<keyword evidence="18" id="KW-1185">Reference proteome</keyword>
<evidence type="ECO:0000313" key="18">
    <source>
        <dbReference type="Proteomes" id="UP000005439"/>
    </source>
</evidence>
<comment type="subcellular location">
    <subcellularLocation>
        <location evidence="1">Cell membrane</location>
        <topology evidence="1">Peripheral membrane protein</topology>
        <orientation evidence="1">Cytoplasmic side</orientation>
    </subcellularLocation>
</comment>
<dbReference type="STRING" id="679936.Sulac_3134"/>
<evidence type="ECO:0000256" key="10">
    <source>
        <dbReference type="ARBA" id="ARBA00023136"/>
    </source>
</evidence>
<dbReference type="PANTHER" id="PTHR43134:SF3">
    <property type="entry name" value="FLAGELLAR BIOSYNTHESIS PROTEIN FLHF"/>
    <property type="match status" value="1"/>
</dbReference>
<dbReference type="InterPro" id="IPR047040">
    <property type="entry name" value="FlhF__GTPase_dom"/>
</dbReference>
<dbReference type="AlphaFoldDB" id="G8U1H5"/>
<evidence type="ECO:0000256" key="2">
    <source>
        <dbReference type="ARBA" id="ARBA00008531"/>
    </source>
</evidence>
<evidence type="ECO:0000313" key="17">
    <source>
        <dbReference type="EMBL" id="AEW06580.1"/>
    </source>
</evidence>
<evidence type="ECO:0000256" key="11">
    <source>
        <dbReference type="ARBA" id="ARBA00023225"/>
    </source>
</evidence>
<evidence type="ECO:0000256" key="6">
    <source>
        <dbReference type="ARBA" id="ARBA00022741"/>
    </source>
</evidence>
<evidence type="ECO:0000259" key="15">
    <source>
        <dbReference type="SMART" id="SM00382"/>
    </source>
</evidence>
<feature type="domain" description="AAA+ ATPase" evidence="15">
    <location>
        <begin position="173"/>
        <end position="312"/>
    </location>
</feature>
<dbReference type="GO" id="GO:0044781">
    <property type="term" value="P:bacterial-type flagellum organization"/>
    <property type="evidence" value="ECO:0007669"/>
    <property type="project" value="UniProtKB-KW"/>
</dbReference>
<dbReference type="GO" id="GO:0006614">
    <property type="term" value="P:SRP-dependent cotranslational protein targeting to membrane"/>
    <property type="evidence" value="ECO:0007669"/>
    <property type="project" value="InterPro"/>
</dbReference>
<dbReference type="InterPro" id="IPR027417">
    <property type="entry name" value="P-loop_NTPase"/>
</dbReference>
<evidence type="ECO:0000256" key="9">
    <source>
        <dbReference type="ARBA" id="ARBA00023134"/>
    </source>
</evidence>
<keyword evidence="5" id="KW-1003">Cell membrane</keyword>
<evidence type="ECO:0000256" key="14">
    <source>
        <dbReference type="SAM" id="MobiDB-lite"/>
    </source>
</evidence>
<sequence>MIVKRFSGRSAEEALALAKWELGDDAIILSSGKARDRWWKFWESGFQVLVAADYPRKPATANGAEEAASTRVPVESAAGAGGRDTGVDHKLDDVITLVQKLGQRLDRLAPVMDNPAQQEWEEWFLARGVTPYWARELAQDLLRTAGENGDPLGALGPLINDRLGPPAPIHLTDAARVLFLGPTGSGKTTTIAKLAAYFHLERQKSVLLISNDTFRVAAAEQLKTFAEIIGVPFQVALRPQDIPDLMMRYPADVVLIDTAGHSPQQAMYLAELRSLVDLAKPTDIQLVLPATMHPDLLTDVAARFAEGLPAKLCFTKLDEVRYPGAVLAAALSLGWPLSYFTDGQHVPDDIQVAFADRLAEWLQGGTVHG</sequence>
<keyword evidence="11" id="KW-1006">Bacterial flagellum protein export</keyword>
<keyword evidence="10" id="KW-0472">Membrane</keyword>
<dbReference type="InterPro" id="IPR003593">
    <property type="entry name" value="AAA+_ATPase"/>
</dbReference>
<evidence type="ECO:0000256" key="13">
    <source>
        <dbReference type="ARBA" id="ARBA00030866"/>
    </source>
</evidence>
<keyword evidence="17" id="KW-0282">Flagellum</keyword>
<dbReference type="PATRIC" id="fig|679936.5.peg.3243"/>
<comment type="function">
    <text evidence="12">Necessary for flagellar biosynthesis. May be involved in translocation of the flagellum.</text>
</comment>
<name>G8U1H5_SULAD</name>
<keyword evidence="17" id="KW-0969">Cilium</keyword>
<dbReference type="Gene3D" id="3.40.50.300">
    <property type="entry name" value="P-loop containing nucleotide triphosphate hydrolases"/>
    <property type="match status" value="1"/>
</dbReference>
<keyword evidence="8" id="KW-0653">Protein transport</keyword>
<dbReference type="KEGG" id="sap:Sulac_3134"/>
<dbReference type="SMART" id="SM00962">
    <property type="entry name" value="SRP54"/>
    <property type="match status" value="1"/>
</dbReference>
<dbReference type="SUPFAM" id="SSF52540">
    <property type="entry name" value="P-loop containing nucleoside triphosphate hydrolases"/>
    <property type="match status" value="1"/>
</dbReference>
<feature type="domain" description="SRP54-type proteins GTP-binding" evidence="16">
    <location>
        <begin position="174"/>
        <end position="364"/>
    </location>
</feature>
<dbReference type="GO" id="GO:0005047">
    <property type="term" value="F:signal recognition particle binding"/>
    <property type="evidence" value="ECO:0007669"/>
    <property type="project" value="TreeGrafter"/>
</dbReference>
<dbReference type="GO" id="GO:0003924">
    <property type="term" value="F:GTPase activity"/>
    <property type="evidence" value="ECO:0007669"/>
    <property type="project" value="InterPro"/>
</dbReference>
<organism evidence="17 18">
    <name type="scientific">Sulfobacillus acidophilus (strain ATCC 700253 / DSM 10332 / NAL)</name>
    <dbReference type="NCBI Taxonomy" id="679936"/>
    <lineage>
        <taxon>Bacteria</taxon>
        <taxon>Bacillati</taxon>
        <taxon>Bacillota</taxon>
        <taxon>Clostridia</taxon>
        <taxon>Eubacteriales</taxon>
        <taxon>Clostridiales Family XVII. Incertae Sedis</taxon>
        <taxon>Sulfobacillus</taxon>
    </lineage>
</organism>
<dbReference type="CDD" id="cd17873">
    <property type="entry name" value="FlhF"/>
    <property type="match status" value="1"/>
</dbReference>
<dbReference type="FunFam" id="3.40.50.300:FF:000695">
    <property type="entry name" value="Flagellar biosynthesis regulator FlhF"/>
    <property type="match status" value="1"/>
</dbReference>
<evidence type="ECO:0000259" key="16">
    <source>
        <dbReference type="SMART" id="SM00962"/>
    </source>
</evidence>
<reference evidence="17 18" key="2">
    <citation type="journal article" date="2012" name="Stand. Genomic Sci.">
        <title>Complete genome sequence of the moderately thermophilic mineral-sulfide-oxidizing firmicute Sulfobacillus acidophilus type strain (NAL(T)).</title>
        <authorList>
            <person name="Anderson I."/>
            <person name="Chertkov O."/>
            <person name="Chen A."/>
            <person name="Saunders E."/>
            <person name="Lapidus A."/>
            <person name="Nolan M."/>
            <person name="Lucas S."/>
            <person name="Hammon N."/>
            <person name="Deshpande S."/>
            <person name="Cheng J.F."/>
            <person name="Han C."/>
            <person name="Tapia R."/>
            <person name="Goodwin L.A."/>
            <person name="Pitluck S."/>
            <person name="Liolios K."/>
            <person name="Pagani I."/>
            <person name="Ivanova N."/>
            <person name="Mikhailova N."/>
            <person name="Pati A."/>
            <person name="Palaniappan K."/>
            <person name="Land M."/>
            <person name="Pan C."/>
            <person name="Rohde M."/>
            <person name="Pukall R."/>
            <person name="Goker M."/>
            <person name="Detter J.C."/>
            <person name="Woyke T."/>
            <person name="Bristow J."/>
            <person name="Eisen J.A."/>
            <person name="Markowitz V."/>
            <person name="Hugenholtz P."/>
            <person name="Kyrpides N.C."/>
            <person name="Klenk H.P."/>
            <person name="Mavromatis K."/>
        </authorList>
    </citation>
    <scope>NUCLEOTIDE SEQUENCE [LARGE SCALE GENOMIC DNA]</scope>
    <source>
        <strain evidence="18">ATCC 700253 / DSM 10332 / NAL</strain>
    </source>
</reference>
<evidence type="ECO:0000256" key="3">
    <source>
        <dbReference type="ARBA" id="ARBA00014919"/>
    </source>
</evidence>
<keyword evidence="6" id="KW-0547">Nucleotide-binding</keyword>
<protein>
    <recommendedName>
        <fullName evidence="3">Flagellar biosynthesis protein FlhF</fullName>
    </recommendedName>
    <alternativeName>
        <fullName evidence="13">Flagella-associated GTP-binding protein</fullName>
    </alternativeName>
</protein>
<keyword evidence="9" id="KW-0342">GTP-binding</keyword>